<dbReference type="RefSeq" id="WP_353545620.1">
    <property type="nucleotide sequence ID" value="NZ_JAGKSB010000001.1"/>
</dbReference>
<organism evidence="1 2">
    <name type="scientific">Rhinopithecimicrobium faecis</name>
    <dbReference type="NCBI Taxonomy" id="2820698"/>
    <lineage>
        <taxon>Bacteria</taxon>
        <taxon>Pseudomonadati</taxon>
        <taxon>Bacteroidota</taxon>
        <taxon>Sphingobacteriia</taxon>
        <taxon>Sphingobacteriales</taxon>
        <taxon>Sphingobacteriaceae</taxon>
        <taxon>Rhinopithecimicrobium</taxon>
    </lineage>
</organism>
<protein>
    <submittedName>
        <fullName evidence="1">Uncharacterized protein</fullName>
    </submittedName>
</protein>
<name>A0A8T4H5L6_9SPHI</name>
<dbReference type="EMBL" id="JAGKSB010000001">
    <property type="protein sequence ID" value="MBP3942139.1"/>
    <property type="molecule type" value="Genomic_DNA"/>
</dbReference>
<proteinExistence type="predicted"/>
<evidence type="ECO:0000313" key="2">
    <source>
        <dbReference type="Proteomes" id="UP000679691"/>
    </source>
</evidence>
<evidence type="ECO:0000313" key="1">
    <source>
        <dbReference type="EMBL" id="MBP3942139.1"/>
    </source>
</evidence>
<dbReference type="AlphaFoldDB" id="A0A8T4H5L6"/>
<sequence>MSSVLILIAAVALLVLCHKSGPVRALDRHAVEINGLKFIIEDLRRQLAEKLQIERHQLLYIPEQLLFLDLQSQQEYHLVNLVADLDPFP</sequence>
<gene>
    <name evidence="1" type="ORF">J5U18_00920</name>
</gene>
<reference evidence="1" key="1">
    <citation type="submission" date="2021-03" db="EMBL/GenBank/DDBJ databases">
        <authorList>
            <person name="Lu T."/>
            <person name="Wang Q."/>
            <person name="Han X."/>
        </authorList>
    </citation>
    <scope>NUCLEOTIDE SEQUENCE</scope>
    <source>
        <strain evidence="1">WQ 2009</strain>
    </source>
</reference>
<dbReference type="Proteomes" id="UP000679691">
    <property type="component" value="Unassembled WGS sequence"/>
</dbReference>
<comment type="caution">
    <text evidence="1">The sequence shown here is derived from an EMBL/GenBank/DDBJ whole genome shotgun (WGS) entry which is preliminary data.</text>
</comment>
<keyword evidence="2" id="KW-1185">Reference proteome</keyword>
<accession>A0A8T4H5L6</accession>